<dbReference type="AlphaFoldDB" id="A0A3M7BE59"/>
<comment type="caution">
    <text evidence="2">The sequence shown here is derived from an EMBL/GenBank/DDBJ whole genome shotgun (WGS) entry which is preliminary data.</text>
</comment>
<protein>
    <submittedName>
        <fullName evidence="2">Uncharacterized protein</fullName>
    </submittedName>
</protein>
<evidence type="ECO:0000313" key="3">
    <source>
        <dbReference type="Proteomes" id="UP000276864"/>
    </source>
</evidence>
<reference evidence="2 3" key="1">
    <citation type="journal article" date="2018" name="BMC Genomics">
        <title>Genomic evidence for intraspecific hybridization in a clonal and extremely halotolerant yeast.</title>
        <authorList>
            <person name="Gostincar C."/>
            <person name="Stajich J.E."/>
            <person name="Zupancic J."/>
            <person name="Zalar P."/>
            <person name="Gunde-Cimerman N."/>
        </authorList>
    </citation>
    <scope>NUCLEOTIDE SEQUENCE [LARGE SCALE GENOMIC DNA]</scope>
    <source>
        <strain evidence="2 3">EXF-6651</strain>
    </source>
</reference>
<keyword evidence="1" id="KW-0175">Coiled coil</keyword>
<sequence length="83" mass="9063">VTKAGPAGLIEETACRVSIGKATKKVSSLRHARAESVVADCIESHEKTLASIANRMDDINERLQRLERAQSRKRFGAANHLGH</sequence>
<dbReference type="EMBL" id="QWIM01000199">
    <property type="protein sequence ID" value="RMY37984.1"/>
    <property type="molecule type" value="Genomic_DNA"/>
</dbReference>
<gene>
    <name evidence="2" type="ORF">D0866_02911</name>
</gene>
<evidence type="ECO:0000256" key="1">
    <source>
        <dbReference type="SAM" id="Coils"/>
    </source>
</evidence>
<organism evidence="2 3">
    <name type="scientific">Hortaea werneckii</name>
    <name type="common">Black yeast</name>
    <name type="synonym">Cladosporium werneckii</name>
    <dbReference type="NCBI Taxonomy" id="91943"/>
    <lineage>
        <taxon>Eukaryota</taxon>
        <taxon>Fungi</taxon>
        <taxon>Dikarya</taxon>
        <taxon>Ascomycota</taxon>
        <taxon>Pezizomycotina</taxon>
        <taxon>Dothideomycetes</taxon>
        <taxon>Dothideomycetidae</taxon>
        <taxon>Mycosphaerellales</taxon>
        <taxon>Teratosphaeriaceae</taxon>
        <taxon>Hortaea</taxon>
    </lineage>
</organism>
<evidence type="ECO:0000313" key="2">
    <source>
        <dbReference type="EMBL" id="RMY37984.1"/>
    </source>
</evidence>
<feature type="coiled-coil region" evidence="1">
    <location>
        <begin position="42"/>
        <end position="69"/>
    </location>
</feature>
<feature type="non-terminal residue" evidence="2">
    <location>
        <position position="1"/>
    </location>
</feature>
<dbReference type="Proteomes" id="UP000276864">
    <property type="component" value="Unassembled WGS sequence"/>
</dbReference>
<name>A0A3M7BE59_HORWE</name>
<accession>A0A3M7BE59</accession>
<proteinExistence type="predicted"/>